<dbReference type="AlphaFoldDB" id="A0A654ZM74"/>
<proteinExistence type="predicted"/>
<sequence>MPYPGFGWPDDSCCLRAAAEGLQPGHPGEQRIEAGSHEIGQPPIKRAAGTGLALADDLPGHPDHHRARRDGLDHDGIGADPAVLADLDRTEDLGPGADDHAVTDGGMAFPANHATAAESDAVIDRDVVADLRGFSDHHAGRVVDEHASTDDGTGVDIYTGQDASEFGSCPREQPGATLPQPVGEAVAPHGVHARVAEDDFQRGRGRRIPLPGCSDVAPHGRQHGLVSHVGEQRCAQISFAEVGEHYDD</sequence>
<protein>
    <submittedName>
        <fullName evidence="1">Uncharacterized protein</fullName>
    </submittedName>
</protein>
<gene>
    <name evidence="1" type="ORF">ERS027661_00287</name>
</gene>
<evidence type="ECO:0000313" key="2">
    <source>
        <dbReference type="Proteomes" id="UP000049023"/>
    </source>
</evidence>
<evidence type="ECO:0000313" key="1">
    <source>
        <dbReference type="EMBL" id="CKQ91813.1"/>
    </source>
</evidence>
<organism evidence="1 2">
    <name type="scientific">Mycobacterium tuberculosis</name>
    <dbReference type="NCBI Taxonomy" id="1773"/>
    <lineage>
        <taxon>Bacteria</taxon>
        <taxon>Bacillati</taxon>
        <taxon>Actinomycetota</taxon>
        <taxon>Actinomycetes</taxon>
        <taxon>Mycobacteriales</taxon>
        <taxon>Mycobacteriaceae</taxon>
        <taxon>Mycobacterium</taxon>
        <taxon>Mycobacterium tuberculosis complex</taxon>
    </lineage>
</organism>
<dbReference type="EMBL" id="CNFU01000030">
    <property type="protein sequence ID" value="CKQ91813.1"/>
    <property type="molecule type" value="Genomic_DNA"/>
</dbReference>
<name>A0A654ZM74_MYCTX</name>
<reference evidence="1 2" key="1">
    <citation type="submission" date="2015-03" db="EMBL/GenBank/DDBJ databases">
        <authorList>
            <consortium name="Pathogen Informatics"/>
        </authorList>
    </citation>
    <scope>NUCLEOTIDE SEQUENCE [LARGE SCALE GENOMIC DNA]</scope>
    <source>
        <strain evidence="1 2">Bir 187</strain>
    </source>
</reference>
<accession>A0A654ZM74</accession>
<dbReference type="Proteomes" id="UP000049023">
    <property type="component" value="Unassembled WGS sequence"/>
</dbReference>